<dbReference type="InterPro" id="IPR020924">
    <property type="entry name" value="Ribosomal_eS6_arc"/>
</dbReference>
<dbReference type="GO" id="GO:0006412">
    <property type="term" value="P:translation"/>
    <property type="evidence" value="ECO:0007669"/>
    <property type="project" value="UniProtKB-UniRule"/>
</dbReference>
<proteinExistence type="inferred from homology"/>
<dbReference type="GO" id="GO:0005840">
    <property type="term" value="C:ribosome"/>
    <property type="evidence" value="ECO:0007669"/>
    <property type="project" value="UniProtKB-KW"/>
</dbReference>
<accession>A0A7K4NHI1</accession>
<sequence length="170" mass="18733">MANFKMTISDTKGKSIVKELKENDANPLLGLLIGQEIDASLVGLEGKIKITGGSDKSGVPMRADLLGAARKRILIPKGVGLQNTEKGLRKRKLLRGNTISEEIYQINTKYDGEIKVEEPKKEEKAEAPKEKPKAEAPKEKPKAEAPKEKPKAEALKKNQRQKLKRKKGIG</sequence>
<keyword evidence="3 4" id="KW-0687">Ribonucleoprotein</keyword>
<feature type="compositionally biased region" description="Basic residues" evidence="5">
    <location>
        <begin position="157"/>
        <end position="170"/>
    </location>
</feature>
<dbReference type="EMBL" id="JACASU010000094">
    <property type="protein sequence ID" value="NWK00122.1"/>
    <property type="molecule type" value="Genomic_DNA"/>
</dbReference>
<feature type="region of interest" description="Disordered" evidence="5">
    <location>
        <begin position="114"/>
        <end position="170"/>
    </location>
</feature>
<dbReference type="InterPro" id="IPR001377">
    <property type="entry name" value="Ribosomal_eS6"/>
</dbReference>
<evidence type="ECO:0000256" key="5">
    <source>
        <dbReference type="SAM" id="MobiDB-lite"/>
    </source>
</evidence>
<dbReference type="SMART" id="SM01405">
    <property type="entry name" value="Ribosomal_S6e"/>
    <property type="match status" value="1"/>
</dbReference>
<name>A0A7K4NHI1_9ARCH</name>
<feature type="compositionally biased region" description="Basic and acidic residues" evidence="5">
    <location>
        <begin position="114"/>
        <end position="156"/>
    </location>
</feature>
<keyword evidence="2 4" id="KW-0689">Ribosomal protein</keyword>
<evidence type="ECO:0000256" key="2">
    <source>
        <dbReference type="ARBA" id="ARBA00022980"/>
    </source>
</evidence>
<evidence type="ECO:0000256" key="1">
    <source>
        <dbReference type="ARBA" id="ARBA00009312"/>
    </source>
</evidence>
<dbReference type="GO" id="GO:0003735">
    <property type="term" value="F:structural constituent of ribosome"/>
    <property type="evidence" value="ECO:0007669"/>
    <property type="project" value="InterPro"/>
</dbReference>
<dbReference type="Pfam" id="PF01092">
    <property type="entry name" value="Ribosomal_S6e"/>
    <property type="match status" value="1"/>
</dbReference>
<comment type="caution">
    <text evidence="6">The sequence shown here is derived from an EMBL/GenBank/DDBJ whole genome shotgun (WGS) entry which is preliminary data.</text>
</comment>
<evidence type="ECO:0000313" key="6">
    <source>
        <dbReference type="EMBL" id="NWK00122.1"/>
    </source>
</evidence>
<protein>
    <recommendedName>
        <fullName evidence="4">Small ribosomal subunit protein eS6</fullName>
    </recommendedName>
</protein>
<organism evidence="6 7">
    <name type="scientific">Marine Group I thaumarchaeote</name>
    <dbReference type="NCBI Taxonomy" id="2511932"/>
    <lineage>
        <taxon>Archaea</taxon>
        <taxon>Nitrososphaerota</taxon>
        <taxon>Marine Group I</taxon>
    </lineage>
</organism>
<evidence type="ECO:0000313" key="7">
    <source>
        <dbReference type="Proteomes" id="UP000586694"/>
    </source>
</evidence>
<comment type="similarity">
    <text evidence="1 4">Belongs to the eukaryotic ribosomal protein eS6 family.</text>
</comment>
<gene>
    <name evidence="4" type="primary">rps6e</name>
    <name evidence="6" type="ORF">HX802_05675</name>
</gene>
<evidence type="ECO:0000256" key="4">
    <source>
        <dbReference type="HAMAP-Rule" id="MF_00512"/>
    </source>
</evidence>
<dbReference type="Proteomes" id="UP000586694">
    <property type="component" value="Unassembled WGS sequence"/>
</dbReference>
<dbReference type="PANTHER" id="PTHR11502">
    <property type="entry name" value="40S RIBOSOMAL PROTEIN S6"/>
    <property type="match status" value="1"/>
</dbReference>
<dbReference type="GO" id="GO:1990904">
    <property type="term" value="C:ribonucleoprotein complex"/>
    <property type="evidence" value="ECO:0007669"/>
    <property type="project" value="UniProtKB-KW"/>
</dbReference>
<dbReference type="PROSITE" id="PS00578">
    <property type="entry name" value="RIBOSOMAL_S6E"/>
    <property type="match status" value="1"/>
</dbReference>
<reference evidence="6 7" key="1">
    <citation type="journal article" date="2019" name="Environ. Microbiol.">
        <title>Genomics insights into ecotype formation of ammonia-oxidizing archaea in the deep ocean.</title>
        <authorList>
            <person name="Wang Y."/>
            <person name="Huang J.M."/>
            <person name="Cui G.J."/>
            <person name="Nunoura T."/>
            <person name="Takaki Y."/>
            <person name="Li W.L."/>
            <person name="Li J."/>
            <person name="Gao Z.M."/>
            <person name="Takai K."/>
            <person name="Zhang A.Q."/>
            <person name="Stepanauskas R."/>
        </authorList>
    </citation>
    <scope>NUCLEOTIDE SEQUENCE [LARGE SCALE GENOMIC DNA]</scope>
    <source>
        <strain evidence="6 7">L19b</strain>
    </source>
</reference>
<dbReference type="InterPro" id="IPR018282">
    <property type="entry name" value="Ribosomal_eS6_CS"/>
</dbReference>
<dbReference type="NCBIfam" id="NF003294">
    <property type="entry name" value="PRK04290.1-3"/>
    <property type="match status" value="1"/>
</dbReference>
<dbReference type="HAMAP" id="MF_00512">
    <property type="entry name" value="Ribosomal_eS6"/>
    <property type="match status" value="1"/>
</dbReference>
<evidence type="ECO:0000256" key="3">
    <source>
        <dbReference type="ARBA" id="ARBA00023274"/>
    </source>
</evidence>
<dbReference type="AlphaFoldDB" id="A0A7K4NHI1"/>